<keyword evidence="9" id="KW-1185">Reference proteome</keyword>
<dbReference type="OrthoDB" id="5876970at2759"/>
<proteinExistence type="predicted"/>
<dbReference type="InterPro" id="IPR011990">
    <property type="entry name" value="TPR-like_helical_dom_sf"/>
</dbReference>
<dbReference type="AlphaFoldDB" id="A0A0N4U276"/>
<evidence type="ECO:0000313" key="10">
    <source>
        <dbReference type="WBParaSite" id="DME_0000075901-mRNA-1"/>
    </source>
</evidence>
<dbReference type="InterPro" id="IPR051476">
    <property type="entry name" value="Bac_ResReg_Asp_Phosphatase"/>
</dbReference>
<dbReference type="Gene3D" id="1.25.40.10">
    <property type="entry name" value="Tetratricopeptide repeat domain"/>
    <property type="match status" value="3"/>
</dbReference>
<evidence type="ECO:0000256" key="5">
    <source>
        <dbReference type="ARBA" id="ARBA00040665"/>
    </source>
</evidence>
<evidence type="ECO:0000256" key="1">
    <source>
        <dbReference type="ARBA" id="ARBA00004496"/>
    </source>
</evidence>
<keyword evidence="2" id="KW-0963">Cytoplasm</keyword>
<reference evidence="10" key="1">
    <citation type="submission" date="2017-02" db="UniProtKB">
        <authorList>
            <consortium name="WormBaseParasite"/>
        </authorList>
    </citation>
    <scope>IDENTIFICATION</scope>
</reference>
<dbReference type="Proteomes" id="UP000274756">
    <property type="component" value="Unassembled WGS sequence"/>
</dbReference>
<reference evidence="7 9" key="2">
    <citation type="submission" date="2018-11" db="EMBL/GenBank/DDBJ databases">
        <authorList>
            <consortium name="Pathogen Informatics"/>
        </authorList>
    </citation>
    <scope>NUCLEOTIDE SEQUENCE [LARGE SCALE GENOMIC DNA]</scope>
</reference>
<evidence type="ECO:0000256" key="6">
    <source>
        <dbReference type="ARBA" id="ARBA00044739"/>
    </source>
</evidence>
<dbReference type="PANTHER" id="PTHR46630:SF1">
    <property type="entry name" value="TETRATRICOPEPTIDE REPEAT PROTEIN 29"/>
    <property type="match status" value="1"/>
</dbReference>
<dbReference type="SUPFAM" id="SSF48452">
    <property type="entry name" value="TPR-like"/>
    <property type="match status" value="2"/>
</dbReference>
<evidence type="ECO:0000313" key="8">
    <source>
        <dbReference type="Proteomes" id="UP000038040"/>
    </source>
</evidence>
<evidence type="ECO:0000313" key="7">
    <source>
        <dbReference type="EMBL" id="VDN55146.1"/>
    </source>
</evidence>
<dbReference type="GO" id="GO:0003341">
    <property type="term" value="P:cilium movement"/>
    <property type="evidence" value="ECO:0007669"/>
    <property type="project" value="TreeGrafter"/>
</dbReference>
<dbReference type="InterPro" id="IPR019734">
    <property type="entry name" value="TPR_rpt"/>
</dbReference>
<evidence type="ECO:0000313" key="9">
    <source>
        <dbReference type="Proteomes" id="UP000274756"/>
    </source>
</evidence>
<organism evidence="8 10">
    <name type="scientific">Dracunculus medinensis</name>
    <name type="common">Guinea worm</name>
    <dbReference type="NCBI Taxonomy" id="318479"/>
    <lineage>
        <taxon>Eukaryota</taxon>
        <taxon>Metazoa</taxon>
        <taxon>Ecdysozoa</taxon>
        <taxon>Nematoda</taxon>
        <taxon>Chromadorea</taxon>
        <taxon>Rhabditida</taxon>
        <taxon>Spirurina</taxon>
        <taxon>Dracunculoidea</taxon>
        <taxon>Dracunculidae</taxon>
        <taxon>Dracunculus</taxon>
    </lineage>
</organism>
<dbReference type="SMART" id="SM00028">
    <property type="entry name" value="TPR"/>
    <property type="match status" value="5"/>
</dbReference>
<evidence type="ECO:0000256" key="4">
    <source>
        <dbReference type="ARBA" id="ARBA00022803"/>
    </source>
</evidence>
<comment type="function">
    <text evidence="6">Axonemal protein which is implicated in axonemal and/or peri-axonemal structure assembly and regulates flagellum assembly and beating and therefore sperm motility.</text>
</comment>
<evidence type="ECO:0000256" key="2">
    <source>
        <dbReference type="ARBA" id="ARBA00022490"/>
    </source>
</evidence>
<dbReference type="WBParaSite" id="DME_0000075901-mRNA-1">
    <property type="protein sequence ID" value="DME_0000075901-mRNA-1"/>
    <property type="gene ID" value="DME_0000075901"/>
</dbReference>
<dbReference type="GO" id="GO:0005929">
    <property type="term" value="C:cilium"/>
    <property type="evidence" value="ECO:0007669"/>
    <property type="project" value="TreeGrafter"/>
</dbReference>
<dbReference type="PANTHER" id="PTHR46630">
    <property type="entry name" value="TETRATRICOPEPTIDE REPEAT PROTEIN 29"/>
    <property type="match status" value="1"/>
</dbReference>
<dbReference type="EMBL" id="UYYG01001151">
    <property type="protein sequence ID" value="VDN55146.1"/>
    <property type="molecule type" value="Genomic_DNA"/>
</dbReference>
<protein>
    <recommendedName>
        <fullName evidence="5">Tetratricopeptide repeat protein 29</fullName>
    </recommendedName>
</protein>
<dbReference type="GO" id="GO:0005737">
    <property type="term" value="C:cytoplasm"/>
    <property type="evidence" value="ECO:0007669"/>
    <property type="project" value="UniProtKB-SubCell"/>
</dbReference>
<evidence type="ECO:0000256" key="3">
    <source>
        <dbReference type="ARBA" id="ARBA00022737"/>
    </source>
</evidence>
<accession>A0A0N4U276</accession>
<name>A0A0N4U276_DRAME</name>
<dbReference type="Pfam" id="PF13374">
    <property type="entry name" value="TPR_10"/>
    <property type="match status" value="1"/>
</dbReference>
<comment type="subcellular location">
    <subcellularLocation>
        <location evidence="1">Cytoplasm</location>
    </subcellularLocation>
</comment>
<keyword evidence="4" id="KW-0802">TPR repeat</keyword>
<keyword evidence="3" id="KW-0677">Repeat</keyword>
<dbReference type="STRING" id="318479.A0A0N4U276"/>
<gene>
    <name evidence="7" type="ORF">DME_LOCUS5119</name>
</gene>
<dbReference type="Proteomes" id="UP000038040">
    <property type="component" value="Unplaced"/>
</dbReference>
<sequence length="966" mass="110935">MAELLERCDKQDEEEDIFFQEKREFHLRCEKTIFDGSCSSNRESTVLSDEADLLVDKGFYDEAIDLYMKCLILVQEEGNLLKEAEVNSKIIRTCCKLAEAYFSLNLLDEALSYYQQSLAVYQQIPNIRLMLKIYSACAQLHLKKRSLIDSFICLKYYHALAGFAGDDSARLDALIQIGRLFLAQREYRKAKNIVVRALSFAMEKNARREIGLLYGYLAECHIGLGQRKKALLNFCKQLPFFDAINDVEGKCETLRHLIEEKQLNDDCAWAFRLCYNRIGISASGPPDLQVHVLIQSSETADKLGNKIESCKFLEKAVAISVKTEGFNSFDIVLSLANKYKKYSMIQKCIWVLMEYTQTVPNDLRNDQLLYEISQCYMKIKNFSSAIKGFHDVLKSTSNENIKFDCNYALACCYFASANYKSALIHLKACRNGRNAIETKLNFELALLEWHCYGSEKSIEVIEGIIKTGVLFSDALDECLLYDLLDLKNLTGRSALHWLMANDDYECAAAFLETNNFSEIDTVALAVDQAIILFHNSKIRFNDLLESLAIAELSFWRKMKRQFGYEMDFIPKSCSIRDHIANIGETLLYCWPVDRYNILWLINRKKLFEKSCSIFYMENGVAHEKLSSFYAQIIRDILKNSRICRIENDDWQEFLSTSDSNKEVDVQISVLTIGIDYEAIKIKSVQAIDHLDIFMKIQVSSVVLVDLAYDLFDLSTLLQNCTNSPDIVVILNDQSYSAAQLFYLAGTECVIDIKGETVEKLDKLLQELLNGTTVGDALSASQLVQVRLFGDRRIRMRYSQSHLARKLLTTQFSIQSDAKNESSWSREIMSNEFFETTKILNLLEIFDYCENTTEIDTSAEDDFKDCRKYLVELTLEEKQKIFTVLKDLFNDHAYGLYETSNNIDKDEFKELISSFAMKERESRKKRRKKRANLRGFYSEGEGSCRSSISEGNTDSEAIVVDVGFSDY</sequence>